<evidence type="ECO:0000256" key="1">
    <source>
        <dbReference type="ARBA" id="ARBA00000085"/>
    </source>
</evidence>
<dbReference type="SUPFAM" id="SSF55785">
    <property type="entry name" value="PYP-like sensor domain (PAS domain)"/>
    <property type="match status" value="3"/>
</dbReference>
<dbReference type="SMART" id="SM00091">
    <property type="entry name" value="PAS"/>
    <property type="match status" value="3"/>
</dbReference>
<keyword evidence="5" id="KW-0418">Kinase</keyword>
<dbReference type="EMBL" id="BMHT01000008">
    <property type="protein sequence ID" value="GGF24820.1"/>
    <property type="molecule type" value="Genomic_DNA"/>
</dbReference>
<keyword evidence="9" id="KW-1185">Reference proteome</keyword>
<comment type="caution">
    <text evidence="8">The sequence shown here is derived from an EMBL/GenBank/DDBJ whole genome shotgun (WGS) entry which is preliminary data.</text>
</comment>
<dbReference type="Proteomes" id="UP000632273">
    <property type="component" value="Unassembled WGS sequence"/>
</dbReference>
<accession>A0ABQ1UQK4</accession>
<evidence type="ECO:0000259" key="7">
    <source>
        <dbReference type="PROSITE" id="PS50113"/>
    </source>
</evidence>
<dbReference type="Gene3D" id="3.30.450.20">
    <property type="entry name" value="PAS domain"/>
    <property type="match status" value="3"/>
</dbReference>
<dbReference type="InterPro" id="IPR052162">
    <property type="entry name" value="Sensor_kinase/Photoreceptor"/>
</dbReference>
<gene>
    <name evidence="8" type="ORF">GCM10011383_40490</name>
</gene>
<dbReference type="SMART" id="SM00086">
    <property type="entry name" value="PAC"/>
    <property type="match status" value="2"/>
</dbReference>
<dbReference type="InterPro" id="IPR013656">
    <property type="entry name" value="PAS_4"/>
</dbReference>
<sequence length="435" mass="49758">MSNFVNMVDYQKLFRALPENFLLISPDAAATIVDDTDSHVAVSMKSREEVVGKPFFEAYPVADQNQGDAILQSHEHVRRYREPHTMPIIRYDLERPAEQGGGFEQRYWEATHYPILNEQGELVHILQRAQDVTEQYLAEQQRLLLQRELDEAQARTAFILQALPVLIVTLQPDGAADYFNQRWLDFTGRSLEESVGWGWLEDLHPDDREAVGKGWQEAAQGTSEYQVEYRLRRHDGHYRWVLVRAVPRLGADGRPSLWVGGATDIHEQKQLVQELLLSNEEQAALSDQAYQAYQLAESQRSTFYNLFMQTPAMICILRSPEHRFEFVNPEYQKLFPTRQLVGKTVVEALPEVIEQGFVELLNNVYATGEAFIGNEISIMLDRNGDGQLHQSYLNFTYQLFEESGEKAGITVFAFDVTSLVQARKALENRTGTANA</sequence>
<evidence type="ECO:0000256" key="2">
    <source>
        <dbReference type="ARBA" id="ARBA00012438"/>
    </source>
</evidence>
<dbReference type="PANTHER" id="PTHR43304">
    <property type="entry name" value="PHYTOCHROME-LIKE PROTEIN CPH1"/>
    <property type="match status" value="1"/>
</dbReference>
<evidence type="ECO:0000313" key="8">
    <source>
        <dbReference type="EMBL" id="GGF24820.1"/>
    </source>
</evidence>
<dbReference type="InterPro" id="IPR035965">
    <property type="entry name" value="PAS-like_dom_sf"/>
</dbReference>
<feature type="domain" description="PAS" evidence="6">
    <location>
        <begin position="152"/>
        <end position="222"/>
    </location>
</feature>
<protein>
    <recommendedName>
        <fullName evidence="2">histidine kinase</fullName>
        <ecNumber evidence="2">2.7.13.3</ecNumber>
    </recommendedName>
</protein>
<dbReference type="Pfam" id="PF08448">
    <property type="entry name" value="PAS_4"/>
    <property type="match status" value="2"/>
</dbReference>
<feature type="domain" description="PAC" evidence="7">
    <location>
        <begin position="225"/>
        <end position="277"/>
    </location>
</feature>
<dbReference type="PROSITE" id="PS50112">
    <property type="entry name" value="PAS"/>
    <property type="match status" value="1"/>
</dbReference>
<evidence type="ECO:0000259" key="6">
    <source>
        <dbReference type="PROSITE" id="PS50112"/>
    </source>
</evidence>
<evidence type="ECO:0000313" key="9">
    <source>
        <dbReference type="Proteomes" id="UP000632273"/>
    </source>
</evidence>
<keyword evidence="4" id="KW-0808">Transferase</keyword>
<dbReference type="NCBIfam" id="TIGR00229">
    <property type="entry name" value="sensory_box"/>
    <property type="match status" value="1"/>
</dbReference>
<reference evidence="9" key="1">
    <citation type="journal article" date="2019" name="Int. J. Syst. Evol. Microbiol.">
        <title>The Global Catalogue of Microorganisms (GCM) 10K type strain sequencing project: providing services to taxonomists for standard genome sequencing and annotation.</title>
        <authorList>
            <consortium name="The Broad Institute Genomics Platform"/>
            <consortium name="The Broad Institute Genome Sequencing Center for Infectious Disease"/>
            <person name="Wu L."/>
            <person name="Ma J."/>
        </authorList>
    </citation>
    <scope>NUCLEOTIDE SEQUENCE [LARGE SCALE GENOMIC DNA]</scope>
    <source>
        <strain evidence="9">CGMCC 1.15197</strain>
    </source>
</reference>
<dbReference type="InterPro" id="IPR000700">
    <property type="entry name" value="PAS-assoc_C"/>
</dbReference>
<dbReference type="InterPro" id="IPR001610">
    <property type="entry name" value="PAC"/>
</dbReference>
<dbReference type="Pfam" id="PF08447">
    <property type="entry name" value="PAS_3"/>
    <property type="match status" value="1"/>
</dbReference>
<dbReference type="CDD" id="cd00130">
    <property type="entry name" value="PAS"/>
    <property type="match status" value="1"/>
</dbReference>
<dbReference type="EC" id="2.7.13.3" evidence="2"/>
<keyword evidence="3" id="KW-0597">Phosphoprotein</keyword>
<dbReference type="PANTHER" id="PTHR43304:SF1">
    <property type="entry name" value="PAC DOMAIN-CONTAINING PROTEIN"/>
    <property type="match status" value="1"/>
</dbReference>
<proteinExistence type="predicted"/>
<organism evidence="8 9">
    <name type="scientific">Hymenobacter cavernae</name>
    <dbReference type="NCBI Taxonomy" id="2044852"/>
    <lineage>
        <taxon>Bacteria</taxon>
        <taxon>Pseudomonadati</taxon>
        <taxon>Bacteroidota</taxon>
        <taxon>Cytophagia</taxon>
        <taxon>Cytophagales</taxon>
        <taxon>Hymenobacteraceae</taxon>
        <taxon>Hymenobacter</taxon>
    </lineage>
</organism>
<name>A0ABQ1UQK4_9BACT</name>
<dbReference type="InterPro" id="IPR000014">
    <property type="entry name" value="PAS"/>
</dbReference>
<dbReference type="PROSITE" id="PS50113">
    <property type="entry name" value="PAC"/>
    <property type="match status" value="1"/>
</dbReference>
<dbReference type="RefSeq" id="WP_188815875.1">
    <property type="nucleotide sequence ID" value="NZ_BMHT01000008.1"/>
</dbReference>
<evidence type="ECO:0000256" key="5">
    <source>
        <dbReference type="ARBA" id="ARBA00022777"/>
    </source>
</evidence>
<evidence type="ECO:0000256" key="4">
    <source>
        <dbReference type="ARBA" id="ARBA00022679"/>
    </source>
</evidence>
<dbReference type="InterPro" id="IPR013655">
    <property type="entry name" value="PAS_fold_3"/>
</dbReference>
<comment type="catalytic activity">
    <reaction evidence="1">
        <text>ATP + protein L-histidine = ADP + protein N-phospho-L-histidine.</text>
        <dbReference type="EC" id="2.7.13.3"/>
    </reaction>
</comment>
<evidence type="ECO:0000256" key="3">
    <source>
        <dbReference type="ARBA" id="ARBA00022553"/>
    </source>
</evidence>